<dbReference type="AlphaFoldDB" id="A0A316UAH6"/>
<evidence type="ECO:0000259" key="2">
    <source>
        <dbReference type="PROSITE" id="PS50127"/>
    </source>
</evidence>
<keyword evidence="1" id="KW-0833">Ubl conjugation pathway</keyword>
<protein>
    <submittedName>
        <fullName evidence="3">UBC-like protein</fullName>
    </submittedName>
</protein>
<dbReference type="PROSITE" id="PS50127">
    <property type="entry name" value="UBC_2"/>
    <property type="match status" value="1"/>
</dbReference>
<proteinExistence type="predicted"/>
<dbReference type="FunFam" id="3.10.110.10:FF:000072">
    <property type="entry name" value="Ubiquitin-conjugating enzyme E2 W"/>
    <property type="match status" value="1"/>
</dbReference>
<dbReference type="RefSeq" id="XP_025349329.1">
    <property type="nucleotide sequence ID" value="XM_025491880.1"/>
</dbReference>
<dbReference type="CDD" id="cd23808">
    <property type="entry name" value="UBCc_UBE2W"/>
    <property type="match status" value="1"/>
</dbReference>
<evidence type="ECO:0000256" key="1">
    <source>
        <dbReference type="ARBA" id="ARBA00022786"/>
    </source>
</evidence>
<dbReference type="OrthoDB" id="406833at2759"/>
<sequence>MRIASKRLGRELADLKANGPPEGCVIVQADDLSTWFFSIEVLGESVFKGEKFCLRLKFSDGYPIEAPEVTFLVQDGWKAPEASHCYSNGHICLSILGNEWSPVLNTSSILLSVQSMLASCKKKERPPDNDRYVKHAPLSPKDTTFVYHDDTV</sequence>
<dbReference type="STRING" id="1684307.A0A316UAH6"/>
<accession>A0A316UAH6</accession>
<evidence type="ECO:0000313" key="3">
    <source>
        <dbReference type="EMBL" id="PWN22169.1"/>
    </source>
</evidence>
<feature type="domain" description="UBC core" evidence="2">
    <location>
        <begin position="3"/>
        <end position="152"/>
    </location>
</feature>
<reference evidence="3 4" key="1">
    <citation type="journal article" date="2018" name="Mol. Biol. Evol.">
        <title>Broad Genomic Sampling Reveals a Smut Pathogenic Ancestry of the Fungal Clade Ustilaginomycotina.</title>
        <authorList>
            <person name="Kijpornyongpan T."/>
            <person name="Mondo S.J."/>
            <person name="Barry K."/>
            <person name="Sandor L."/>
            <person name="Lee J."/>
            <person name="Lipzen A."/>
            <person name="Pangilinan J."/>
            <person name="LaButti K."/>
            <person name="Hainaut M."/>
            <person name="Henrissat B."/>
            <person name="Grigoriev I.V."/>
            <person name="Spatafora J.W."/>
            <person name="Aime M.C."/>
        </authorList>
    </citation>
    <scope>NUCLEOTIDE SEQUENCE [LARGE SCALE GENOMIC DNA]</scope>
    <source>
        <strain evidence="3 4">MCA 4718</strain>
    </source>
</reference>
<dbReference type="InterPro" id="IPR050113">
    <property type="entry name" value="Ub_conjugating_enzyme"/>
</dbReference>
<dbReference type="Proteomes" id="UP000245942">
    <property type="component" value="Unassembled WGS sequence"/>
</dbReference>
<organism evidence="3 4">
    <name type="scientific">Pseudomicrostroma glucosiphilum</name>
    <dbReference type="NCBI Taxonomy" id="1684307"/>
    <lineage>
        <taxon>Eukaryota</taxon>
        <taxon>Fungi</taxon>
        <taxon>Dikarya</taxon>
        <taxon>Basidiomycota</taxon>
        <taxon>Ustilaginomycotina</taxon>
        <taxon>Exobasidiomycetes</taxon>
        <taxon>Microstromatales</taxon>
        <taxon>Microstromatales incertae sedis</taxon>
        <taxon>Pseudomicrostroma</taxon>
    </lineage>
</organism>
<dbReference type="SMART" id="SM00212">
    <property type="entry name" value="UBCc"/>
    <property type="match status" value="1"/>
</dbReference>
<dbReference type="InterPro" id="IPR016135">
    <property type="entry name" value="UBQ-conjugating_enzyme/RWD"/>
</dbReference>
<dbReference type="GeneID" id="37013614"/>
<dbReference type="EMBL" id="KZ819323">
    <property type="protein sequence ID" value="PWN22169.1"/>
    <property type="molecule type" value="Genomic_DNA"/>
</dbReference>
<dbReference type="SUPFAM" id="SSF54495">
    <property type="entry name" value="UBC-like"/>
    <property type="match status" value="1"/>
</dbReference>
<name>A0A316UAH6_9BASI</name>
<dbReference type="InterPro" id="IPR000608">
    <property type="entry name" value="UBC"/>
</dbReference>
<dbReference type="Gene3D" id="3.10.110.10">
    <property type="entry name" value="Ubiquitin Conjugating Enzyme"/>
    <property type="match status" value="1"/>
</dbReference>
<evidence type="ECO:0000313" key="4">
    <source>
        <dbReference type="Proteomes" id="UP000245942"/>
    </source>
</evidence>
<dbReference type="PANTHER" id="PTHR24067">
    <property type="entry name" value="UBIQUITIN-CONJUGATING ENZYME E2"/>
    <property type="match status" value="1"/>
</dbReference>
<dbReference type="Pfam" id="PF00179">
    <property type="entry name" value="UQ_con"/>
    <property type="match status" value="1"/>
</dbReference>
<keyword evidence="4" id="KW-1185">Reference proteome</keyword>
<gene>
    <name evidence="3" type="ORF">BCV69DRAFT_281174</name>
</gene>